<feature type="domain" description="SF3 helicase" evidence="5">
    <location>
        <begin position="253"/>
        <end position="409"/>
    </location>
</feature>
<accession>A0ABY3RZ00</accession>
<dbReference type="PROSITE" id="PS51206">
    <property type="entry name" value="SF3_HELICASE_1"/>
    <property type="match status" value="1"/>
</dbReference>
<keyword evidence="1" id="KW-0547">Nucleotide-binding</keyword>
<dbReference type="PANTHER" id="PTHR35372">
    <property type="entry name" value="ATP BINDING PROTEIN-RELATED"/>
    <property type="match status" value="1"/>
</dbReference>
<dbReference type="EMBL" id="CP082781">
    <property type="protein sequence ID" value="UGS28340.1"/>
    <property type="molecule type" value="Genomic_DNA"/>
</dbReference>
<feature type="compositionally biased region" description="Basic and acidic residues" evidence="4">
    <location>
        <begin position="603"/>
        <end position="625"/>
    </location>
</feature>
<feature type="region of interest" description="Disordered" evidence="4">
    <location>
        <begin position="595"/>
        <end position="625"/>
    </location>
</feature>
<keyword evidence="7" id="KW-1185">Reference proteome</keyword>
<dbReference type="InterPro" id="IPR045455">
    <property type="entry name" value="NrS-1_pol-like_helicase"/>
</dbReference>
<dbReference type="PANTHER" id="PTHR35372:SF2">
    <property type="entry name" value="SF3 HELICASE DOMAIN-CONTAINING PROTEIN"/>
    <property type="match status" value="1"/>
</dbReference>
<dbReference type="RefSeq" id="WP_231821454.1">
    <property type="nucleotide sequence ID" value="NZ_CP082781.1"/>
</dbReference>
<proteinExistence type="predicted"/>
<gene>
    <name evidence="6" type="ORF">K8F61_09365</name>
</gene>
<protein>
    <submittedName>
        <fullName evidence="6">DUF5906 domain-containing protein</fullName>
    </submittedName>
</protein>
<keyword evidence="2" id="KW-0378">Hydrolase</keyword>
<evidence type="ECO:0000256" key="2">
    <source>
        <dbReference type="ARBA" id="ARBA00022801"/>
    </source>
</evidence>
<evidence type="ECO:0000256" key="1">
    <source>
        <dbReference type="ARBA" id="ARBA00022741"/>
    </source>
</evidence>
<evidence type="ECO:0000259" key="5">
    <source>
        <dbReference type="PROSITE" id="PS51206"/>
    </source>
</evidence>
<evidence type="ECO:0000313" key="7">
    <source>
        <dbReference type="Proteomes" id="UP001199642"/>
    </source>
</evidence>
<dbReference type="Proteomes" id="UP001199642">
    <property type="component" value="Chromosome"/>
</dbReference>
<dbReference type="InterPro" id="IPR006500">
    <property type="entry name" value="Helicase_put_C_phage/plasmid"/>
</dbReference>
<sequence length="625" mass="70757">MVSDLMPPDNSSAPRTTPLSEAMAANAKHFAGQLSVAPLNEVLRRTTRAHLSAIDPADPPPPARIEHALLAACCGVLRGENQKMDKGDTKYSMPRTLYPVQAALIVHHLHHVAEVTPGGANSDDGLGVLAIYQESGEHEGLYRRADKDLLVNLAKAYNFSHDGKWFAEFERQVRVHAVKVTETQNPDLVVMRDCIFDYRTGERIEFTPEHVFLARNCDVRLIEDQHPVPRIEEENGNVWDLERFWEETIPDEGTRTYLMKVIGAALRPRHDWQKMPSLHAESGSNGKGTILAHVRALVGDRNCASVPIKDYGSQFGKEQLIGTHLNAPDETPVGEFIKDASDLKAIITNDPIRIDRKHKTVITYKPSIFTILTLNGALNFRDKTESMDRRLAIVPMTQRFPDGVKNKAIKDDYLRRTEVLEYMAYKVLVEIPKYWELDEPPAVRNALRAHKRETNTVLAFFDEYGHQFQRPFVPFPMVRALYVAWLRENRSESKPVEANTFTKEIKALFDPDVWVVPQIDTADGRKDQKLNTRSWLTSAEPVLDEFHYVEAVNKWQWESSGYGPTRGLAKSAPRQERGFLRRDVHDAWVAAGMGRGPQAAEAAVHEAQQKRVRDCDAPTDQKTED</sequence>
<name>A0ABY3RZ00_9MICO</name>
<dbReference type="Pfam" id="PF19263">
    <property type="entry name" value="DUF5906"/>
    <property type="match status" value="1"/>
</dbReference>
<keyword evidence="3" id="KW-0067">ATP-binding</keyword>
<dbReference type="InterPro" id="IPR014015">
    <property type="entry name" value="Helicase_SF3_DNA-vir"/>
</dbReference>
<reference evidence="6 7" key="1">
    <citation type="submission" date="2023-01" db="EMBL/GenBank/DDBJ databases">
        <title>Characterization of estradiol degrading bacteria Microbacterium sp. MZT7 and reveal degrading genes through genome analysis.</title>
        <authorList>
            <person name="Hao P."/>
            <person name="Gao Y."/>
        </authorList>
    </citation>
    <scope>NUCLEOTIDE SEQUENCE [LARGE SCALE GENOMIC DNA]</scope>
    <source>
        <strain evidence="6 7">MZT7</strain>
    </source>
</reference>
<dbReference type="NCBIfam" id="TIGR01613">
    <property type="entry name" value="primase_Cterm"/>
    <property type="match status" value="1"/>
</dbReference>
<dbReference type="Gene3D" id="3.40.50.300">
    <property type="entry name" value="P-loop containing nucleotide triphosphate hydrolases"/>
    <property type="match status" value="1"/>
</dbReference>
<evidence type="ECO:0000313" key="6">
    <source>
        <dbReference type="EMBL" id="UGS28340.1"/>
    </source>
</evidence>
<evidence type="ECO:0000256" key="3">
    <source>
        <dbReference type="ARBA" id="ARBA00022840"/>
    </source>
</evidence>
<dbReference type="InterPro" id="IPR051620">
    <property type="entry name" value="ORF904-like_C"/>
</dbReference>
<dbReference type="InterPro" id="IPR027417">
    <property type="entry name" value="P-loop_NTPase"/>
</dbReference>
<organism evidence="6 7">
    <name type="scientific">Microbacterium resistens</name>
    <dbReference type="NCBI Taxonomy" id="156977"/>
    <lineage>
        <taxon>Bacteria</taxon>
        <taxon>Bacillati</taxon>
        <taxon>Actinomycetota</taxon>
        <taxon>Actinomycetes</taxon>
        <taxon>Micrococcales</taxon>
        <taxon>Microbacteriaceae</taxon>
        <taxon>Microbacterium</taxon>
    </lineage>
</organism>
<evidence type="ECO:0000256" key="4">
    <source>
        <dbReference type="SAM" id="MobiDB-lite"/>
    </source>
</evidence>
<dbReference type="SUPFAM" id="SSF52540">
    <property type="entry name" value="P-loop containing nucleoside triphosphate hydrolases"/>
    <property type="match status" value="1"/>
</dbReference>